<dbReference type="GO" id="GO:0003677">
    <property type="term" value="F:DNA binding"/>
    <property type="evidence" value="ECO:0007669"/>
    <property type="project" value="UniProtKB-KW"/>
</dbReference>
<dbReference type="GO" id="GO:0046872">
    <property type="term" value="F:metal ion binding"/>
    <property type="evidence" value="ECO:0007669"/>
    <property type="project" value="UniProtKB-KW"/>
</dbReference>
<dbReference type="InterPro" id="IPR013049">
    <property type="entry name" value="Spo11/TopoVI_A_N"/>
</dbReference>
<evidence type="ECO:0000259" key="10">
    <source>
        <dbReference type="Pfam" id="PF04406"/>
    </source>
</evidence>
<dbReference type="EC" id="5.6.2.2" evidence="4"/>
<keyword evidence="6" id="KW-0460">Magnesium</keyword>
<keyword evidence="5" id="KW-0479">Metal-binding</keyword>
<feature type="non-terminal residue" evidence="12">
    <location>
        <position position="258"/>
    </location>
</feature>
<name>X1ERC5_9ZZZZ</name>
<evidence type="ECO:0000256" key="5">
    <source>
        <dbReference type="ARBA" id="ARBA00022723"/>
    </source>
</evidence>
<reference evidence="12" key="1">
    <citation type="journal article" date="2014" name="Front. Microbiol.">
        <title>High frequency of phylogenetically diverse reductive dehalogenase-homologous genes in deep subseafloor sedimentary metagenomes.</title>
        <authorList>
            <person name="Kawai M."/>
            <person name="Futagami T."/>
            <person name="Toyoda A."/>
            <person name="Takaki Y."/>
            <person name="Nishi S."/>
            <person name="Hori S."/>
            <person name="Arai W."/>
            <person name="Tsubouchi T."/>
            <person name="Morono Y."/>
            <person name="Uchiyama I."/>
            <person name="Ito T."/>
            <person name="Fujiyama A."/>
            <person name="Inagaki F."/>
            <person name="Takami H."/>
        </authorList>
    </citation>
    <scope>NUCLEOTIDE SEQUENCE</scope>
    <source>
        <strain evidence="12">Expedition CK06-06</strain>
    </source>
</reference>
<comment type="caution">
    <text evidence="12">The sequence shown here is derived from an EMBL/GenBank/DDBJ whole genome shotgun (WGS) entry which is preliminary data.</text>
</comment>
<dbReference type="PANTHER" id="PTHR10848">
    <property type="entry name" value="MEIOTIC RECOMBINATION PROTEIN SPO11"/>
    <property type="match status" value="1"/>
</dbReference>
<dbReference type="AlphaFoldDB" id="X1ERC5"/>
<keyword evidence="7" id="KW-0799">Topoisomerase</keyword>
<evidence type="ECO:0000256" key="1">
    <source>
        <dbReference type="ARBA" id="ARBA00000185"/>
    </source>
</evidence>
<evidence type="ECO:0000313" key="12">
    <source>
        <dbReference type="EMBL" id="GAH11188.1"/>
    </source>
</evidence>
<dbReference type="InterPro" id="IPR002815">
    <property type="entry name" value="Spo11/TopoVI_A"/>
</dbReference>
<gene>
    <name evidence="12" type="ORF">S01H4_54166</name>
</gene>
<protein>
    <recommendedName>
        <fullName evidence="4">DNA topoisomerase (ATP-hydrolyzing)</fullName>
        <ecNumber evidence="4">5.6.2.2</ecNumber>
    </recommendedName>
</protein>
<dbReference type="InterPro" id="IPR036078">
    <property type="entry name" value="Spo11/TopoVI_A_sf"/>
</dbReference>
<sequence>TIAGLVYGLSRFKEHLEQNMSMSLRDFYYMHKVKSVQDVLKISEQTETNRMINLCERMIRHEGASVPREELGVVSSPKGTFYGDVTLSDLSGKKLNCNAAGEYGWFISSRPFDVKIHDINIDAAVFVEKEAMSRNLIELGLPESLKIGVGSLFGQPGRNMRGWIRKLADAQVPILVLVDMSPWSLRIFSTIKSNSIELSNIRGLATPETKLLGLTTDDFWGRNGMLKDIEHSLETMSKSDVKCAQQNRNIPAISEDPL</sequence>
<evidence type="ECO:0000256" key="3">
    <source>
        <dbReference type="ARBA" id="ARBA00006559"/>
    </source>
</evidence>
<dbReference type="PROSITE" id="PS52041">
    <property type="entry name" value="TOPO_IIB"/>
    <property type="match status" value="1"/>
</dbReference>
<dbReference type="Pfam" id="PF21180">
    <property type="entry name" value="TOP6A-Spo11_Toprim"/>
    <property type="match status" value="1"/>
</dbReference>
<organism evidence="12">
    <name type="scientific">marine sediment metagenome</name>
    <dbReference type="NCBI Taxonomy" id="412755"/>
    <lineage>
        <taxon>unclassified sequences</taxon>
        <taxon>metagenomes</taxon>
        <taxon>ecological metagenomes</taxon>
    </lineage>
</organism>
<dbReference type="Gene3D" id="3.40.1360.10">
    <property type="match status" value="1"/>
</dbReference>
<evidence type="ECO:0000259" key="11">
    <source>
        <dbReference type="Pfam" id="PF21180"/>
    </source>
</evidence>
<accession>X1ERC5</accession>
<feature type="non-terminal residue" evidence="12">
    <location>
        <position position="1"/>
    </location>
</feature>
<dbReference type="GO" id="GO:0006259">
    <property type="term" value="P:DNA metabolic process"/>
    <property type="evidence" value="ECO:0007669"/>
    <property type="project" value="InterPro"/>
</dbReference>
<feature type="domain" description="Spo11/DNA topoisomerase VI subunit A N-terminal" evidence="10">
    <location>
        <begin position="2"/>
        <end position="73"/>
    </location>
</feature>
<dbReference type="PANTHER" id="PTHR10848:SF0">
    <property type="entry name" value="MEIOTIC RECOMBINATION PROTEIN SPO11"/>
    <property type="match status" value="1"/>
</dbReference>
<evidence type="ECO:0000256" key="7">
    <source>
        <dbReference type="ARBA" id="ARBA00023029"/>
    </source>
</evidence>
<evidence type="ECO:0000256" key="2">
    <source>
        <dbReference type="ARBA" id="ARBA00001946"/>
    </source>
</evidence>
<proteinExistence type="inferred from homology"/>
<dbReference type="GO" id="GO:0003918">
    <property type="term" value="F:DNA topoisomerase type II (double strand cut, ATP-hydrolyzing) activity"/>
    <property type="evidence" value="ECO:0007669"/>
    <property type="project" value="UniProtKB-EC"/>
</dbReference>
<evidence type="ECO:0000256" key="4">
    <source>
        <dbReference type="ARBA" id="ARBA00012895"/>
    </source>
</evidence>
<evidence type="ECO:0000256" key="6">
    <source>
        <dbReference type="ARBA" id="ARBA00022842"/>
    </source>
</evidence>
<evidence type="ECO:0000256" key="8">
    <source>
        <dbReference type="ARBA" id="ARBA00023125"/>
    </source>
</evidence>
<dbReference type="GO" id="GO:0005694">
    <property type="term" value="C:chromosome"/>
    <property type="evidence" value="ECO:0007669"/>
    <property type="project" value="InterPro"/>
</dbReference>
<dbReference type="GO" id="GO:0005524">
    <property type="term" value="F:ATP binding"/>
    <property type="evidence" value="ECO:0007669"/>
    <property type="project" value="InterPro"/>
</dbReference>
<dbReference type="InterPro" id="IPR034136">
    <property type="entry name" value="TOPRIM_Topo6A/Spo11"/>
</dbReference>
<keyword evidence="8" id="KW-0238">DNA-binding</keyword>
<comment type="catalytic activity">
    <reaction evidence="1">
        <text>ATP-dependent breakage, passage and rejoining of double-stranded DNA.</text>
        <dbReference type="EC" id="5.6.2.2"/>
    </reaction>
</comment>
<comment type="cofactor">
    <cofactor evidence="2">
        <name>Mg(2+)</name>
        <dbReference type="ChEBI" id="CHEBI:18420"/>
    </cofactor>
</comment>
<feature type="domain" description="Topoisomerase 6 subunit A/Spo11 TOPRIM" evidence="11">
    <location>
        <begin position="126"/>
        <end position="246"/>
    </location>
</feature>
<comment type="similarity">
    <text evidence="3">Belongs to the TOP6A family.</text>
</comment>
<dbReference type="PRINTS" id="PR01550">
    <property type="entry name" value="TOP6AFAMILY"/>
</dbReference>
<dbReference type="EMBL" id="BART01031148">
    <property type="protein sequence ID" value="GAH11188.1"/>
    <property type="molecule type" value="Genomic_DNA"/>
</dbReference>
<dbReference type="InterPro" id="IPR036388">
    <property type="entry name" value="WH-like_DNA-bd_sf"/>
</dbReference>
<dbReference type="Pfam" id="PF04406">
    <property type="entry name" value="TP6A_N"/>
    <property type="match status" value="1"/>
</dbReference>
<dbReference type="Gene3D" id="1.10.10.10">
    <property type="entry name" value="Winged helix-like DNA-binding domain superfamily/Winged helix DNA-binding domain"/>
    <property type="match status" value="1"/>
</dbReference>
<dbReference type="SUPFAM" id="SSF56726">
    <property type="entry name" value="DNA topoisomerase IV, alpha subunit"/>
    <property type="match status" value="1"/>
</dbReference>
<keyword evidence="9" id="KW-0413">Isomerase</keyword>
<evidence type="ECO:0000256" key="9">
    <source>
        <dbReference type="ARBA" id="ARBA00023235"/>
    </source>
</evidence>